<keyword evidence="6" id="KW-1185">Reference proteome</keyword>
<gene>
    <name evidence="5" type="ORF">R4Y45_07330</name>
</gene>
<dbReference type="InterPro" id="IPR029051">
    <property type="entry name" value="DUF4352"/>
</dbReference>
<dbReference type="PROSITE" id="PS51257">
    <property type="entry name" value="PROKAR_LIPOPROTEIN"/>
    <property type="match status" value="1"/>
</dbReference>
<feature type="signal peptide" evidence="3">
    <location>
        <begin position="1"/>
        <end position="24"/>
    </location>
</feature>
<evidence type="ECO:0000259" key="4">
    <source>
        <dbReference type="Pfam" id="PF11611"/>
    </source>
</evidence>
<dbReference type="RefSeq" id="WP_339970596.1">
    <property type="nucleotide sequence ID" value="NZ_JAWMWG010000006.1"/>
</dbReference>
<organism evidence="5 6">
    <name type="scientific">Holzapfeliella saturejae</name>
    <dbReference type="NCBI Taxonomy" id="3082953"/>
    <lineage>
        <taxon>Bacteria</taxon>
        <taxon>Bacillati</taxon>
        <taxon>Bacillota</taxon>
        <taxon>Bacilli</taxon>
        <taxon>Lactobacillales</taxon>
        <taxon>Lactobacillaceae</taxon>
        <taxon>Holzapfeliella</taxon>
    </lineage>
</organism>
<dbReference type="Proteomes" id="UP001377804">
    <property type="component" value="Unassembled WGS sequence"/>
</dbReference>
<dbReference type="Gene3D" id="2.60.40.1240">
    <property type="match status" value="1"/>
</dbReference>
<sequence length="172" mass="18867">MKKTLTIVTLASAMLLAGCSSKEATVQKGSGEQQTTQSSEAPKTNVGGIGDTVTVDKISYTVDKVELTDQRNEYTDKDLGGTPKYVVKVSYTVKNGDDKDRTLLDTIDMYDPADKKLNRYALYDNVLSTIDAGKNASSTYYVATNDLGKFEMNFKPNMLGNDKAKFAFEVKE</sequence>
<keyword evidence="1 3" id="KW-0732">Signal</keyword>
<evidence type="ECO:0000313" key="5">
    <source>
        <dbReference type="EMBL" id="MEJ6349031.1"/>
    </source>
</evidence>
<evidence type="ECO:0000256" key="1">
    <source>
        <dbReference type="ARBA" id="ARBA00022729"/>
    </source>
</evidence>
<reference evidence="5 6" key="1">
    <citation type="submission" date="2023-10" db="EMBL/GenBank/DDBJ databases">
        <title>Holzapfeliella saturejae sp. nov. isolated from Satureja montana flowers.</title>
        <authorList>
            <person name="Alcantara C."/>
            <person name="Zuniga M."/>
            <person name="Landete J.M."/>
            <person name="Monedero V."/>
        </authorList>
    </citation>
    <scope>NUCLEOTIDE SEQUENCE [LARGE SCALE GENOMIC DNA]</scope>
    <source>
        <strain evidence="5 6">He02</strain>
    </source>
</reference>
<dbReference type="InterPro" id="IPR029050">
    <property type="entry name" value="Immunoprotect_excell_Ig-like"/>
</dbReference>
<protein>
    <submittedName>
        <fullName evidence="5">DUF4352 domain-containing protein</fullName>
    </submittedName>
</protein>
<dbReference type="Pfam" id="PF11611">
    <property type="entry name" value="DUF4352"/>
    <property type="match status" value="1"/>
</dbReference>
<feature type="region of interest" description="Disordered" evidence="2">
    <location>
        <begin position="26"/>
        <end position="48"/>
    </location>
</feature>
<comment type="caution">
    <text evidence="5">The sequence shown here is derived from an EMBL/GenBank/DDBJ whole genome shotgun (WGS) entry which is preliminary data.</text>
</comment>
<feature type="domain" description="DUF4352" evidence="4">
    <location>
        <begin position="48"/>
        <end position="162"/>
    </location>
</feature>
<dbReference type="EMBL" id="JAWMWG010000006">
    <property type="protein sequence ID" value="MEJ6349031.1"/>
    <property type="molecule type" value="Genomic_DNA"/>
</dbReference>
<accession>A0ABU8SI19</accession>
<proteinExistence type="predicted"/>
<evidence type="ECO:0000256" key="2">
    <source>
        <dbReference type="SAM" id="MobiDB-lite"/>
    </source>
</evidence>
<feature type="chain" id="PRO_5045294241" evidence="3">
    <location>
        <begin position="25"/>
        <end position="172"/>
    </location>
</feature>
<feature type="compositionally biased region" description="Polar residues" evidence="2">
    <location>
        <begin position="26"/>
        <end position="42"/>
    </location>
</feature>
<name>A0ABU8SI19_9LACO</name>
<evidence type="ECO:0000313" key="6">
    <source>
        <dbReference type="Proteomes" id="UP001377804"/>
    </source>
</evidence>
<evidence type="ECO:0000256" key="3">
    <source>
        <dbReference type="SAM" id="SignalP"/>
    </source>
</evidence>